<dbReference type="EMBL" id="CR382124">
    <property type="protein sequence ID" value="CAH00421.1"/>
    <property type="molecule type" value="Genomic_DNA"/>
</dbReference>
<dbReference type="PANTHER" id="PTHR47534">
    <property type="entry name" value="YALI0E05731P"/>
    <property type="match status" value="1"/>
</dbReference>
<dbReference type="InterPro" id="IPR036291">
    <property type="entry name" value="NAD(P)-bd_dom_sf"/>
</dbReference>
<dbReference type="AlphaFoldDB" id="Q6CRW4"/>
<dbReference type="SUPFAM" id="SSF51735">
    <property type="entry name" value="NAD(P)-binding Rossmann-fold domains"/>
    <property type="match status" value="1"/>
</dbReference>
<dbReference type="PRINTS" id="PR00081">
    <property type="entry name" value="GDHRDH"/>
</dbReference>
<evidence type="ECO:0000256" key="1">
    <source>
        <dbReference type="ARBA" id="ARBA00023002"/>
    </source>
</evidence>
<reference evidence="2 3" key="1">
    <citation type="journal article" date="2004" name="Nature">
        <title>Genome evolution in yeasts.</title>
        <authorList>
            <consortium name="Genolevures"/>
            <person name="Dujon B."/>
            <person name="Sherman D."/>
            <person name="Fischer G."/>
            <person name="Durrens P."/>
            <person name="Casaregola S."/>
            <person name="Lafontaine I."/>
            <person name="de Montigny J."/>
            <person name="Marck C."/>
            <person name="Neuveglise C."/>
            <person name="Talla E."/>
            <person name="Goffard N."/>
            <person name="Frangeul L."/>
            <person name="Aigle M."/>
            <person name="Anthouard V."/>
            <person name="Babour A."/>
            <person name="Barbe V."/>
            <person name="Barnay S."/>
            <person name="Blanchin S."/>
            <person name="Beckerich J.M."/>
            <person name="Beyne E."/>
            <person name="Bleykasten C."/>
            <person name="Boisrame A."/>
            <person name="Boyer J."/>
            <person name="Cattolico L."/>
            <person name="Confanioleri F."/>
            <person name="de Daruvar A."/>
            <person name="Despons L."/>
            <person name="Fabre E."/>
            <person name="Fairhead C."/>
            <person name="Ferry-Dumazet H."/>
            <person name="Groppi A."/>
            <person name="Hantraye F."/>
            <person name="Hennequin C."/>
            <person name="Jauniaux N."/>
            <person name="Joyet P."/>
            <person name="Kachouri R."/>
            <person name="Kerrest A."/>
            <person name="Koszul R."/>
            <person name="Lemaire M."/>
            <person name="Lesur I."/>
            <person name="Ma L."/>
            <person name="Muller H."/>
            <person name="Nicaud J.M."/>
            <person name="Nikolski M."/>
            <person name="Oztas S."/>
            <person name="Ozier-Kalogeropoulos O."/>
            <person name="Pellenz S."/>
            <person name="Potier S."/>
            <person name="Richard G.F."/>
            <person name="Straub M.L."/>
            <person name="Suleau A."/>
            <person name="Swennene D."/>
            <person name="Tekaia F."/>
            <person name="Wesolowski-Louvel M."/>
            <person name="Westhof E."/>
            <person name="Wirth B."/>
            <person name="Zeniou-Meyer M."/>
            <person name="Zivanovic I."/>
            <person name="Bolotin-Fukuhara M."/>
            <person name="Thierry A."/>
            <person name="Bouchier C."/>
            <person name="Caudron B."/>
            <person name="Scarpelli C."/>
            <person name="Gaillardin C."/>
            <person name="Weissenbach J."/>
            <person name="Wincker P."/>
            <person name="Souciet J.L."/>
        </authorList>
    </citation>
    <scope>NUCLEOTIDE SEQUENCE [LARGE SCALE GENOMIC DNA]</scope>
    <source>
        <strain evidence="3">ATCC 8585 / CBS 2359 / DSM 70799 / NBRC 1267 / NRRL Y-1140 / WM37</strain>
    </source>
</reference>
<keyword evidence="1" id="KW-0560">Oxidoreductase</keyword>
<proteinExistence type="predicted"/>
<dbReference type="GO" id="GO:0016491">
    <property type="term" value="F:oxidoreductase activity"/>
    <property type="evidence" value="ECO:0007669"/>
    <property type="project" value="UniProtKB-KW"/>
</dbReference>
<dbReference type="STRING" id="284590.Q6CRW4"/>
<dbReference type="RefSeq" id="XP_453325.1">
    <property type="nucleotide sequence ID" value="XM_453325.1"/>
</dbReference>
<dbReference type="FunCoup" id="Q6CRW4">
    <property type="interactions" value="40"/>
</dbReference>
<dbReference type="GeneID" id="2893463"/>
<dbReference type="eggNOG" id="KOG1208">
    <property type="taxonomic scope" value="Eukaryota"/>
</dbReference>
<dbReference type="InParanoid" id="Q6CRW4"/>
<dbReference type="KEGG" id="kla:KLLA0_D05907g"/>
<evidence type="ECO:0000313" key="3">
    <source>
        <dbReference type="Proteomes" id="UP000000598"/>
    </source>
</evidence>
<protein>
    <submittedName>
        <fullName evidence="2">KLLA0D05907p</fullName>
    </submittedName>
</protein>
<organism evidence="2 3">
    <name type="scientific">Kluyveromyces lactis (strain ATCC 8585 / CBS 2359 / DSM 70799 / NBRC 1267 / NRRL Y-1140 / WM37)</name>
    <name type="common">Yeast</name>
    <name type="synonym">Candida sphaerica</name>
    <dbReference type="NCBI Taxonomy" id="284590"/>
    <lineage>
        <taxon>Eukaryota</taxon>
        <taxon>Fungi</taxon>
        <taxon>Dikarya</taxon>
        <taxon>Ascomycota</taxon>
        <taxon>Saccharomycotina</taxon>
        <taxon>Saccharomycetes</taxon>
        <taxon>Saccharomycetales</taxon>
        <taxon>Saccharomycetaceae</taxon>
        <taxon>Kluyveromyces</taxon>
    </lineage>
</organism>
<dbReference type="PANTHER" id="PTHR47534:SF3">
    <property type="entry name" value="ALCOHOL DEHYDROGENASE-LIKE C-TERMINAL DOMAIN-CONTAINING PROTEIN"/>
    <property type="match status" value="1"/>
</dbReference>
<dbReference type="HOGENOM" id="CLU_082210_0_0_1"/>
<evidence type="ECO:0000313" key="2">
    <source>
        <dbReference type="EMBL" id="CAH00421.1"/>
    </source>
</evidence>
<keyword evidence="3" id="KW-1185">Reference proteome</keyword>
<accession>Q6CRW4</accession>
<dbReference type="InterPro" id="IPR052228">
    <property type="entry name" value="Sec_Metab_Biosynth_Oxidored"/>
</dbReference>
<dbReference type="PaxDb" id="284590-Q6CRW4"/>
<name>Q6CRW4_KLULA</name>
<dbReference type="OMA" id="AHMNTVA"/>
<dbReference type="Proteomes" id="UP000000598">
    <property type="component" value="Chromosome D"/>
</dbReference>
<gene>
    <name evidence="2" type="ORF">KLLA0_D05907g</name>
</gene>
<dbReference type="InterPro" id="IPR002347">
    <property type="entry name" value="SDR_fam"/>
</dbReference>
<sequence length="293" mass="32629">MKTNPDIVYTKAQKLIELNLDNKYVAIVGGTGGIGRELARVLAQKGAKVIVVGRTFRDENVEGIEFIQADLGLVSEASRVAELLPAEKLDLLIFTTGVLAPPARRETSEGLEEDLAVSYISRLVMMNHLVPRLKEHGEKKPRVFVMGFPGDNYMGDYRDLNSEESYGAISTHMKTVAGNEALVLDFKNRFATVNFYGLNPGLIRTNIRDNYLGKDTWKSRVVEWFIGMTNQTAEQYAEKLGPLLVAPELETHSGAMFDKNANPILPSKDFTDDYARNYIKASEELLANLKLAQ</sequence>
<dbReference type="Gene3D" id="3.40.50.720">
    <property type="entry name" value="NAD(P)-binding Rossmann-like Domain"/>
    <property type="match status" value="1"/>
</dbReference>
<dbReference type="Pfam" id="PF00106">
    <property type="entry name" value="adh_short"/>
    <property type="match status" value="1"/>
</dbReference>